<accession>A0ABP8EBC7</accession>
<comment type="caution">
    <text evidence="2">The sequence shown here is derived from an EMBL/GenBank/DDBJ whole genome shotgun (WGS) entry which is preliminary data.</text>
</comment>
<evidence type="ECO:0000313" key="3">
    <source>
        <dbReference type="Proteomes" id="UP001500027"/>
    </source>
</evidence>
<sequence length="167" mass="18892">MKTKKIHNIESTGFKTPSGYFDSLEKNILDKIDIENTSLPKKTGFDVPDSYLNNIEDTISEKVFGKKKIQVVSIFSTKNFIYTSSIAAAIILLISLSIFKTQPSFGNLDTESVKNYIISESISPYEIGSLLNDDELNEKEFVDLNLENESIEAYLLNNFDIEDLMIE</sequence>
<organism evidence="2 3">
    <name type="scientific">Hyunsoonleella aestuarii</name>
    <dbReference type="NCBI Taxonomy" id="912802"/>
    <lineage>
        <taxon>Bacteria</taxon>
        <taxon>Pseudomonadati</taxon>
        <taxon>Bacteroidota</taxon>
        <taxon>Flavobacteriia</taxon>
        <taxon>Flavobacteriales</taxon>
        <taxon>Flavobacteriaceae</taxon>
    </lineage>
</organism>
<feature type="transmembrane region" description="Helical" evidence="1">
    <location>
        <begin position="80"/>
        <end position="99"/>
    </location>
</feature>
<protein>
    <submittedName>
        <fullName evidence="2">Uncharacterized protein</fullName>
    </submittedName>
</protein>
<keyword evidence="1" id="KW-0812">Transmembrane</keyword>
<keyword evidence="1" id="KW-0472">Membrane</keyword>
<proteinExistence type="predicted"/>
<evidence type="ECO:0000313" key="2">
    <source>
        <dbReference type="EMBL" id="GAA4269541.1"/>
    </source>
</evidence>
<gene>
    <name evidence="2" type="ORF">GCM10022257_16420</name>
</gene>
<reference evidence="3" key="1">
    <citation type="journal article" date="2019" name="Int. J. Syst. Evol. Microbiol.">
        <title>The Global Catalogue of Microorganisms (GCM) 10K type strain sequencing project: providing services to taxonomists for standard genome sequencing and annotation.</title>
        <authorList>
            <consortium name="The Broad Institute Genomics Platform"/>
            <consortium name="The Broad Institute Genome Sequencing Center for Infectious Disease"/>
            <person name="Wu L."/>
            <person name="Ma J."/>
        </authorList>
    </citation>
    <scope>NUCLEOTIDE SEQUENCE [LARGE SCALE GENOMIC DNA]</scope>
    <source>
        <strain evidence="3">JCM 17452</strain>
    </source>
</reference>
<keyword evidence="1" id="KW-1133">Transmembrane helix</keyword>
<dbReference type="EMBL" id="BAABAV010000001">
    <property type="protein sequence ID" value="GAA4269541.1"/>
    <property type="molecule type" value="Genomic_DNA"/>
</dbReference>
<dbReference type="Proteomes" id="UP001500027">
    <property type="component" value="Unassembled WGS sequence"/>
</dbReference>
<name>A0ABP8EBC7_9FLAO</name>
<dbReference type="RefSeq" id="WP_139000558.1">
    <property type="nucleotide sequence ID" value="NZ_BAABAV010000001.1"/>
</dbReference>
<keyword evidence="3" id="KW-1185">Reference proteome</keyword>
<evidence type="ECO:0000256" key="1">
    <source>
        <dbReference type="SAM" id="Phobius"/>
    </source>
</evidence>